<comment type="subcellular location">
    <subcellularLocation>
        <location evidence="1">Membrane</location>
        <topology evidence="1">Single-pass membrane protein</topology>
    </subcellularLocation>
</comment>
<dbReference type="AlphaFoldDB" id="A0A8C4QAK1"/>
<dbReference type="GO" id="GO:0050290">
    <property type="term" value="F:sphingomyelin phosphodiesterase D activity"/>
    <property type="evidence" value="ECO:0007669"/>
    <property type="project" value="InterPro"/>
</dbReference>
<dbReference type="PANTHER" id="PTHR12988:SF6">
    <property type="entry name" value="SPHINGOMYELIN PHOSPHODIESTERASE 4"/>
    <property type="match status" value="1"/>
</dbReference>
<evidence type="ECO:0000313" key="7">
    <source>
        <dbReference type="Proteomes" id="UP000694388"/>
    </source>
</evidence>
<keyword evidence="3 5" id="KW-1133">Transmembrane helix</keyword>
<evidence type="ECO:0000313" key="6">
    <source>
        <dbReference type="Ensembl" id="ENSEBUP00000012176.1"/>
    </source>
</evidence>
<dbReference type="InterPro" id="IPR024129">
    <property type="entry name" value="Sphingomy_SMPD4"/>
</dbReference>
<keyword evidence="7" id="KW-1185">Reference proteome</keyword>
<feature type="transmembrane region" description="Helical" evidence="5">
    <location>
        <begin position="748"/>
        <end position="765"/>
    </location>
</feature>
<protein>
    <submittedName>
        <fullName evidence="6">Sphingomyelin phosphodiesterase 4</fullName>
    </submittedName>
</protein>
<dbReference type="GO" id="GO:0046513">
    <property type="term" value="P:ceramide biosynthetic process"/>
    <property type="evidence" value="ECO:0007669"/>
    <property type="project" value="TreeGrafter"/>
</dbReference>
<sequence length="799" mass="90459">MAGFPQQSYHVSLLMQVQADMASKPASQCCLEFTQLIDNYSTKELHCVFKAIVDNIYGGNKGLGWNPHLLNSRDNYADYTAIHNFLSPSGPMMRMVYKLQAENLSYPFSLHRLPALLRRVLIEGRFPDDSTLYTNKLQFSNKGYVNNCIFLNSFEYYIFSFALYLTIPKVPVHQQHTTTINNLYTALVGSYLDHFLPTTGSPPGPFPICSLTSSPPSARSVSFLHSFISSNAFTSLLKRPSGHQTPAVQDPAAHQIWHSELFLQVLVDMWLQHSSADVYQKILSPLSLEQSLPSEEHVRTVRLLVKHLHCFAGNLRELPASGTSSAYHGHSASPFDNFKRTAIPRVLQKRLYLFLLHCFNQWPLDCSFRPVFETWLSYIQPWRYAKNTSQCSDQNDCSISDKWVVFVQENLLFYTKFFRMFVSRAVRTNLSSPKHALVLYRVGKVYSPAKLKEMIIKCEQVLEERELLLSSSSPSGIYTSPECRKLNPVSPQRPAAADMVTKLRSHVSSLDGSSQAYEPMFGAENRAVVLQLVQLLQQAQSSISPDWKANRNSERSNNSFLSLLSWGWVGPNGYASDGDDFEAKDSRKLGEHLQKSINYFSQMYKINAALVVPRVVNFGSGSTNNEPDCFPSEHGAMLTPLGRYQLMNGLRRFNIKYKGDLDLQPIRSFENATLVRALHRFSSTINSRCGDMMRTLCTQPGTLGNLSRFYLCRTPPATGVSTHSDSTQLGLQPDLPHPRLCLRFLANYRNILLLLLLYLLLYFMFSFGPISFMLLVMAMTLLYGVVQSTLGDSDHLHQH</sequence>
<name>A0A8C4QAK1_EPTBU</name>
<dbReference type="GO" id="GO:0046475">
    <property type="term" value="P:glycerophospholipid catabolic process"/>
    <property type="evidence" value="ECO:0007669"/>
    <property type="project" value="TreeGrafter"/>
</dbReference>
<evidence type="ECO:0000256" key="1">
    <source>
        <dbReference type="ARBA" id="ARBA00004167"/>
    </source>
</evidence>
<dbReference type="GeneTree" id="ENSGT00390000006044"/>
<evidence type="ECO:0000256" key="5">
    <source>
        <dbReference type="SAM" id="Phobius"/>
    </source>
</evidence>
<dbReference type="OMA" id="EERGKIH"/>
<dbReference type="GO" id="GO:0016020">
    <property type="term" value="C:membrane"/>
    <property type="evidence" value="ECO:0007669"/>
    <property type="project" value="UniProtKB-SubCell"/>
</dbReference>
<accession>A0A8C4QAK1</accession>
<keyword evidence="2 5" id="KW-0812">Transmembrane</keyword>
<proteinExistence type="predicted"/>
<dbReference type="GO" id="GO:0006685">
    <property type="term" value="P:sphingomyelin catabolic process"/>
    <property type="evidence" value="ECO:0007669"/>
    <property type="project" value="TreeGrafter"/>
</dbReference>
<evidence type="ECO:0000256" key="3">
    <source>
        <dbReference type="ARBA" id="ARBA00022989"/>
    </source>
</evidence>
<dbReference type="Proteomes" id="UP000694388">
    <property type="component" value="Unplaced"/>
</dbReference>
<organism evidence="6 7">
    <name type="scientific">Eptatretus burgeri</name>
    <name type="common">Inshore hagfish</name>
    <dbReference type="NCBI Taxonomy" id="7764"/>
    <lineage>
        <taxon>Eukaryota</taxon>
        <taxon>Metazoa</taxon>
        <taxon>Chordata</taxon>
        <taxon>Craniata</taxon>
        <taxon>Vertebrata</taxon>
        <taxon>Cyclostomata</taxon>
        <taxon>Myxini</taxon>
        <taxon>Myxiniformes</taxon>
        <taxon>Myxinidae</taxon>
        <taxon>Eptatretinae</taxon>
        <taxon>Eptatretus</taxon>
    </lineage>
</organism>
<keyword evidence="4 5" id="KW-0472">Membrane</keyword>
<dbReference type="PANTHER" id="PTHR12988">
    <property type="entry name" value="SPHINGOMYELIN PHOSPHODIESTERASE 4"/>
    <property type="match status" value="1"/>
</dbReference>
<dbReference type="Pfam" id="PF14724">
    <property type="entry name" value="mit_SMPDase"/>
    <property type="match status" value="2"/>
</dbReference>
<reference evidence="6" key="2">
    <citation type="submission" date="2025-09" db="UniProtKB">
        <authorList>
            <consortium name="Ensembl"/>
        </authorList>
    </citation>
    <scope>IDENTIFICATION</scope>
</reference>
<evidence type="ECO:0000256" key="2">
    <source>
        <dbReference type="ARBA" id="ARBA00022692"/>
    </source>
</evidence>
<dbReference type="Ensembl" id="ENSEBUT00000012752.1">
    <property type="protein sequence ID" value="ENSEBUP00000012176.1"/>
    <property type="gene ID" value="ENSEBUG00000007764.1"/>
</dbReference>
<reference evidence="6" key="1">
    <citation type="submission" date="2025-08" db="UniProtKB">
        <authorList>
            <consortium name="Ensembl"/>
        </authorList>
    </citation>
    <scope>IDENTIFICATION</scope>
</reference>
<evidence type="ECO:0000256" key="4">
    <source>
        <dbReference type="ARBA" id="ARBA00023136"/>
    </source>
</evidence>